<sequence length="110" mass="12415">MQPLCTVYFFQHLSRSKSCQTRLYPEDLSLSIIQRHFMSQIEASYPDDEDPIADGSLVRDHLNGSGTVRCNNLSCPKMKGKKAYRLRVCENALVSRGILLLARVSKGRLA</sequence>
<proteinExistence type="predicted"/>
<name>A0A8S0WZ07_CYCAE</name>
<dbReference type="AlphaFoldDB" id="A0A8S0WZ07"/>
<evidence type="ECO:0000313" key="1">
    <source>
        <dbReference type="EMBL" id="CAA7262368.1"/>
    </source>
</evidence>
<evidence type="ECO:0000313" key="2">
    <source>
        <dbReference type="Proteomes" id="UP000467700"/>
    </source>
</evidence>
<gene>
    <name evidence="1" type="ORF">AAE3_LOCUS4263</name>
</gene>
<reference evidence="1 2" key="1">
    <citation type="submission" date="2020-01" db="EMBL/GenBank/DDBJ databases">
        <authorList>
            <person name="Gupta K D."/>
        </authorList>
    </citation>
    <scope>NUCLEOTIDE SEQUENCE [LARGE SCALE GENOMIC DNA]</scope>
</reference>
<dbReference type="Proteomes" id="UP000467700">
    <property type="component" value="Unassembled WGS sequence"/>
</dbReference>
<accession>A0A8S0WZ07</accession>
<protein>
    <submittedName>
        <fullName evidence="1">Uncharacterized protein</fullName>
    </submittedName>
</protein>
<organism evidence="1 2">
    <name type="scientific">Cyclocybe aegerita</name>
    <name type="common">Black poplar mushroom</name>
    <name type="synonym">Agrocybe aegerita</name>
    <dbReference type="NCBI Taxonomy" id="1973307"/>
    <lineage>
        <taxon>Eukaryota</taxon>
        <taxon>Fungi</taxon>
        <taxon>Dikarya</taxon>
        <taxon>Basidiomycota</taxon>
        <taxon>Agaricomycotina</taxon>
        <taxon>Agaricomycetes</taxon>
        <taxon>Agaricomycetidae</taxon>
        <taxon>Agaricales</taxon>
        <taxon>Agaricineae</taxon>
        <taxon>Bolbitiaceae</taxon>
        <taxon>Cyclocybe</taxon>
    </lineage>
</organism>
<dbReference type="EMBL" id="CACVBS010000035">
    <property type="protein sequence ID" value="CAA7262368.1"/>
    <property type="molecule type" value="Genomic_DNA"/>
</dbReference>
<comment type="caution">
    <text evidence="1">The sequence shown here is derived from an EMBL/GenBank/DDBJ whole genome shotgun (WGS) entry which is preliminary data.</text>
</comment>
<keyword evidence="2" id="KW-1185">Reference proteome</keyword>